<evidence type="ECO:0000313" key="2">
    <source>
        <dbReference type="Proteomes" id="UP000734854"/>
    </source>
</evidence>
<reference evidence="1 2" key="1">
    <citation type="submission" date="2020-08" db="EMBL/GenBank/DDBJ databases">
        <title>Plant Genome Project.</title>
        <authorList>
            <person name="Zhang R.-G."/>
        </authorList>
    </citation>
    <scope>NUCLEOTIDE SEQUENCE [LARGE SCALE GENOMIC DNA]</scope>
    <source>
        <tissue evidence="1">Rhizome</tissue>
    </source>
</reference>
<organism evidence="1 2">
    <name type="scientific">Zingiber officinale</name>
    <name type="common">Ginger</name>
    <name type="synonym">Amomum zingiber</name>
    <dbReference type="NCBI Taxonomy" id="94328"/>
    <lineage>
        <taxon>Eukaryota</taxon>
        <taxon>Viridiplantae</taxon>
        <taxon>Streptophyta</taxon>
        <taxon>Embryophyta</taxon>
        <taxon>Tracheophyta</taxon>
        <taxon>Spermatophyta</taxon>
        <taxon>Magnoliopsida</taxon>
        <taxon>Liliopsida</taxon>
        <taxon>Zingiberales</taxon>
        <taxon>Zingiberaceae</taxon>
        <taxon>Zingiber</taxon>
    </lineage>
</organism>
<dbReference type="Pfam" id="PF13668">
    <property type="entry name" value="Ferritin_2"/>
    <property type="match status" value="1"/>
</dbReference>
<evidence type="ECO:0000313" key="1">
    <source>
        <dbReference type="EMBL" id="KAG6535067.1"/>
    </source>
</evidence>
<sequence>MAGGGKDPDMCAPPPTIGLPVYPGEKDLFQFAQNFEFLEGEFFMFGALGYGYDTVAPGMAVKNEFGGIPRPLLNLSDGVFADIMNDAFGYNLNPPFDPYNDTLKYLIAAYVIPYVGVVTAVGANPSVRGYESKRLLAGLLAVEAGQDAIIRTLLYERKYELVPPYNITVAEFTIKISELRNRLAMCGVKDEGLIVPMPLGAEGKLTTNILSADNDSLAYQRTPNEALRVLYLTGSECQPGGFFPQGANGKIAKEFLISPC</sequence>
<dbReference type="AlphaFoldDB" id="A0A8J5M785"/>
<keyword evidence="2" id="KW-1185">Reference proteome</keyword>
<dbReference type="PANTHER" id="PTHR31694:SF26">
    <property type="entry name" value="OS05G0151100 PROTEIN"/>
    <property type="match status" value="1"/>
</dbReference>
<protein>
    <recommendedName>
        <fullName evidence="3">Desiccation-related protein PCC13-62</fullName>
    </recommendedName>
</protein>
<gene>
    <name evidence="1" type="ORF">ZIOFF_000021</name>
</gene>
<dbReference type="InterPro" id="IPR052965">
    <property type="entry name" value="Pigment-catalase-like"/>
</dbReference>
<evidence type="ECO:0008006" key="3">
    <source>
        <dbReference type="Google" id="ProtNLM"/>
    </source>
</evidence>
<dbReference type="Proteomes" id="UP000734854">
    <property type="component" value="Unassembled WGS sequence"/>
</dbReference>
<name>A0A8J5M785_ZINOF</name>
<comment type="caution">
    <text evidence="1">The sequence shown here is derived from an EMBL/GenBank/DDBJ whole genome shotgun (WGS) entry which is preliminary data.</text>
</comment>
<accession>A0A8J5M785</accession>
<proteinExistence type="predicted"/>
<dbReference type="PANTHER" id="PTHR31694">
    <property type="entry name" value="DESICCATION-LIKE PROTEIN"/>
    <property type="match status" value="1"/>
</dbReference>
<dbReference type="EMBL" id="JACMSC010000001">
    <property type="protein sequence ID" value="KAG6535067.1"/>
    <property type="molecule type" value="Genomic_DNA"/>
</dbReference>